<comment type="catalytic activity">
    <reaction evidence="8">
        <text>Couples ATP hydrolysis with the unwinding of duplex DNA by translocating in the 3'-5' direction.</text>
        <dbReference type="EC" id="5.6.2.4"/>
    </reaction>
</comment>
<keyword evidence="7" id="KW-0413">Isomerase</keyword>
<keyword evidence="16" id="KW-1185">Reference proteome</keyword>
<dbReference type="InterPro" id="IPR014017">
    <property type="entry name" value="DNA_helicase_UvrD-like_C"/>
</dbReference>
<feature type="domain" description="UvrD-like helicase C-terminal" evidence="14">
    <location>
        <begin position="357"/>
        <end position="674"/>
    </location>
</feature>
<organism evidence="15 16">
    <name type="scientific">Micromonas commoda (strain RCC299 / NOUM17 / CCMP2709)</name>
    <name type="common">Picoplanktonic green alga</name>
    <dbReference type="NCBI Taxonomy" id="296587"/>
    <lineage>
        <taxon>Eukaryota</taxon>
        <taxon>Viridiplantae</taxon>
        <taxon>Chlorophyta</taxon>
        <taxon>Mamiellophyceae</taxon>
        <taxon>Mamiellales</taxon>
        <taxon>Mamiellaceae</taxon>
        <taxon>Micromonas</taxon>
    </lineage>
</organism>
<feature type="binding site" evidence="11">
    <location>
        <begin position="78"/>
        <end position="85"/>
    </location>
    <ligand>
        <name>ATP</name>
        <dbReference type="ChEBI" id="CHEBI:30616"/>
    </ligand>
</feature>
<evidence type="ECO:0000256" key="5">
    <source>
        <dbReference type="ARBA" id="ARBA00022840"/>
    </source>
</evidence>
<dbReference type="KEGG" id="mis:MICPUN_58546"/>
<dbReference type="InterPro" id="IPR000212">
    <property type="entry name" value="DNA_helicase_UvrD/REP"/>
</dbReference>
<dbReference type="CDD" id="cd17932">
    <property type="entry name" value="DEXQc_UvrD"/>
    <property type="match status" value="1"/>
</dbReference>
<comment type="catalytic activity">
    <reaction evidence="10">
        <text>ATP + H2O = ADP + phosphate + H(+)</text>
        <dbReference type="Rhea" id="RHEA:13065"/>
        <dbReference type="ChEBI" id="CHEBI:15377"/>
        <dbReference type="ChEBI" id="CHEBI:15378"/>
        <dbReference type="ChEBI" id="CHEBI:30616"/>
        <dbReference type="ChEBI" id="CHEBI:43474"/>
        <dbReference type="ChEBI" id="CHEBI:456216"/>
        <dbReference type="EC" id="5.6.2.4"/>
    </reaction>
</comment>
<feature type="region of interest" description="Disordered" evidence="12">
    <location>
        <begin position="832"/>
        <end position="907"/>
    </location>
</feature>
<dbReference type="Pfam" id="PF00580">
    <property type="entry name" value="UvrD-helicase"/>
    <property type="match status" value="1"/>
</dbReference>
<dbReference type="OrthoDB" id="542744at2759"/>
<dbReference type="InParanoid" id="C1E652"/>
<feature type="region of interest" description="Disordered" evidence="12">
    <location>
        <begin position="756"/>
        <end position="782"/>
    </location>
</feature>
<keyword evidence="4 11" id="KW-0347">Helicase</keyword>
<name>C1E652_MICCC</name>
<dbReference type="Pfam" id="PF13361">
    <property type="entry name" value="UvrD_C"/>
    <property type="match status" value="2"/>
</dbReference>
<evidence type="ECO:0000313" key="15">
    <source>
        <dbReference type="EMBL" id="ACO63367.1"/>
    </source>
</evidence>
<dbReference type="eggNOG" id="KOG2108">
    <property type="taxonomic scope" value="Eukaryota"/>
</dbReference>
<dbReference type="GO" id="GO:0003677">
    <property type="term" value="F:DNA binding"/>
    <property type="evidence" value="ECO:0007669"/>
    <property type="project" value="UniProtKB-KW"/>
</dbReference>
<evidence type="ECO:0000256" key="3">
    <source>
        <dbReference type="ARBA" id="ARBA00022801"/>
    </source>
</evidence>
<dbReference type="PANTHER" id="PTHR11070:SF2">
    <property type="entry name" value="ATP-DEPENDENT DNA HELICASE SRS2"/>
    <property type="match status" value="1"/>
</dbReference>
<evidence type="ECO:0000256" key="11">
    <source>
        <dbReference type="PROSITE-ProRule" id="PRU00560"/>
    </source>
</evidence>
<keyword evidence="3 11" id="KW-0378">Hydrolase</keyword>
<keyword evidence="5 11" id="KW-0067">ATP-binding</keyword>
<feature type="compositionally biased region" description="Gly residues" evidence="12">
    <location>
        <begin position="836"/>
        <end position="846"/>
    </location>
</feature>
<dbReference type="Proteomes" id="UP000002009">
    <property type="component" value="Chromosome 5"/>
</dbReference>
<dbReference type="AlphaFoldDB" id="C1E652"/>
<dbReference type="Gene3D" id="3.40.50.300">
    <property type="entry name" value="P-loop containing nucleotide triphosphate hydrolases"/>
    <property type="match status" value="2"/>
</dbReference>
<dbReference type="FunCoup" id="C1E652">
    <property type="interactions" value="431"/>
</dbReference>
<feature type="compositionally biased region" description="Low complexity" evidence="12">
    <location>
        <begin position="883"/>
        <end position="897"/>
    </location>
</feature>
<dbReference type="EC" id="5.6.2.4" evidence="9"/>
<evidence type="ECO:0000313" key="16">
    <source>
        <dbReference type="Proteomes" id="UP000002009"/>
    </source>
</evidence>
<feature type="compositionally biased region" description="Gly residues" evidence="12">
    <location>
        <begin position="615"/>
        <end position="626"/>
    </location>
</feature>
<protein>
    <recommendedName>
        <fullName evidence="9">DNA 3'-5' helicase</fullName>
        <ecNumber evidence="9">5.6.2.4</ecNumber>
    </recommendedName>
</protein>
<sequence>MASHRASRLLEPFARRLRLSNRAPPRWGPVQRRAAAGFSSPAHSAEPMFRADAPHLEGMNDEQIAAIVAPVAPMKVLAGPGSGKTRVLVGRVTHLINELGVPPSHILCITFTNKAAREMRERLVASVGEENARQITAGTFHSVASRMLRKHVHLLDGYGRGNDFVIYDEADTKSIIRKIMVDVFMEDKKKADPALAKSRISAAKSAVDACVGMDGRRMARALCDTRPSLKRDPYIRDQFPRLYDEYEANLRSSNALDFDDLLSAAVALLRTSEEARLFYRQRWRHVLVDEFQDTSLSQYELIRALAAETARVFVVGDVDQAIYSWRGAEVANIRTKFDSDFAGAGTVLLTKNYRSTATIVKAAQAVIGESRDRSPLELDAVRPGGKDVAVVATEDEIEEADFAAREAARAARSGVPLKDIAVLYRTHSQSRPLEEAFIRAGVPHVVVGDTAFYTRKEIKDLVAYLRVLFNSRDTVSLQRIINTPPRKIGPGTLEKLEAWAAGLPWVDGMPQPLGMALLDRTWSTPDQDDLLPPAADMGLAAGAYKAVSGFVSVMRELGEAVEVSDPGALTEEVVRRIGFEEYVADMENGDERVGYVKELVSIASDPSAVESLDGVDGGGAAGGGDNGATKRKSTGHAGLGEFLEGISLLMSAETRSEDEGADAVKLMTLHAAKGLEFDTVLITGCEDELIPFKRGDASSDAAEHDEEVRLFYVGLTRAKRKLFLCRAFKRQRFGRTVYADPSPFLEVIRESLVGGKPPQARRAGMGINPAEDDANTDESPRRAALGSDSLAEHLRRTTGAKAATGGSPAFRKYAAGESGGYAKANAWKRRMNSAREGGGGGVLGGRRGTREAMGEDDPEAAARRAARRASKGSSRDATRATKPRATGVAGAAGGPRAAPRRSRGKIE</sequence>
<keyword evidence="2 11" id="KW-0547">Nucleotide-binding</keyword>
<feature type="compositionally biased region" description="Basic residues" evidence="12">
    <location>
        <begin position="898"/>
        <end position="907"/>
    </location>
</feature>
<dbReference type="GeneID" id="8243396"/>
<dbReference type="InterPro" id="IPR027417">
    <property type="entry name" value="P-loop_NTPase"/>
</dbReference>
<dbReference type="GO" id="GO:0005524">
    <property type="term" value="F:ATP binding"/>
    <property type="evidence" value="ECO:0007669"/>
    <property type="project" value="UniProtKB-UniRule"/>
</dbReference>
<dbReference type="PANTHER" id="PTHR11070">
    <property type="entry name" value="UVRD / RECB / PCRA DNA HELICASE FAMILY MEMBER"/>
    <property type="match status" value="1"/>
</dbReference>
<dbReference type="InterPro" id="IPR014016">
    <property type="entry name" value="UvrD-like_ATP-bd"/>
</dbReference>
<evidence type="ECO:0000256" key="6">
    <source>
        <dbReference type="ARBA" id="ARBA00023125"/>
    </source>
</evidence>
<gene>
    <name evidence="15" type="ORF">MICPUN_58546</name>
</gene>
<dbReference type="Gene3D" id="1.10.10.160">
    <property type="match status" value="1"/>
</dbReference>
<reference evidence="15 16" key="1">
    <citation type="journal article" date="2009" name="Science">
        <title>Green evolution and dynamic adaptations revealed by genomes of the marine picoeukaryotes Micromonas.</title>
        <authorList>
            <person name="Worden A.Z."/>
            <person name="Lee J.H."/>
            <person name="Mock T."/>
            <person name="Rouze P."/>
            <person name="Simmons M.P."/>
            <person name="Aerts A.L."/>
            <person name="Allen A.E."/>
            <person name="Cuvelier M.L."/>
            <person name="Derelle E."/>
            <person name="Everett M.V."/>
            <person name="Foulon E."/>
            <person name="Grimwood J."/>
            <person name="Gundlach H."/>
            <person name="Henrissat B."/>
            <person name="Napoli C."/>
            <person name="McDonald S.M."/>
            <person name="Parker M.S."/>
            <person name="Rombauts S."/>
            <person name="Salamov A."/>
            <person name="Von Dassow P."/>
            <person name="Badger J.H."/>
            <person name="Coutinho P.M."/>
            <person name="Demir E."/>
            <person name="Dubchak I."/>
            <person name="Gentemann C."/>
            <person name="Eikrem W."/>
            <person name="Gready J.E."/>
            <person name="John U."/>
            <person name="Lanier W."/>
            <person name="Lindquist E.A."/>
            <person name="Lucas S."/>
            <person name="Mayer K.F."/>
            <person name="Moreau H."/>
            <person name="Not F."/>
            <person name="Otillar R."/>
            <person name="Panaud O."/>
            <person name="Pangilinan J."/>
            <person name="Paulsen I."/>
            <person name="Piegu B."/>
            <person name="Poliakov A."/>
            <person name="Robbens S."/>
            <person name="Schmutz J."/>
            <person name="Toulza E."/>
            <person name="Wyss T."/>
            <person name="Zelensky A."/>
            <person name="Zhou K."/>
            <person name="Armbrust E.V."/>
            <person name="Bhattacharya D."/>
            <person name="Goodenough U.W."/>
            <person name="Van de Peer Y."/>
            <person name="Grigoriev I.V."/>
        </authorList>
    </citation>
    <scope>NUCLEOTIDE SEQUENCE [LARGE SCALE GENOMIC DNA]</scope>
    <source>
        <strain evidence="16">RCC299 / NOUM17</strain>
    </source>
</reference>
<evidence type="ECO:0000259" key="13">
    <source>
        <dbReference type="PROSITE" id="PS51198"/>
    </source>
</evidence>
<accession>C1E652</accession>
<dbReference type="STRING" id="296587.C1E652"/>
<evidence type="ECO:0000256" key="8">
    <source>
        <dbReference type="ARBA" id="ARBA00034617"/>
    </source>
</evidence>
<dbReference type="Gene3D" id="1.10.486.10">
    <property type="entry name" value="PCRA, domain 4"/>
    <property type="match status" value="1"/>
</dbReference>
<dbReference type="OMA" id="DYPDATT"/>
<dbReference type="GO" id="GO:0043138">
    <property type="term" value="F:3'-5' DNA helicase activity"/>
    <property type="evidence" value="ECO:0007669"/>
    <property type="project" value="UniProtKB-EC"/>
</dbReference>
<evidence type="ECO:0000256" key="4">
    <source>
        <dbReference type="ARBA" id="ARBA00022806"/>
    </source>
</evidence>
<feature type="domain" description="UvrD-like helicase ATP-binding" evidence="13">
    <location>
        <begin position="57"/>
        <end position="356"/>
    </location>
</feature>
<evidence type="ECO:0000256" key="1">
    <source>
        <dbReference type="ARBA" id="ARBA00009922"/>
    </source>
</evidence>
<proteinExistence type="inferred from homology"/>
<comment type="similarity">
    <text evidence="1">Belongs to the helicase family. UvrD subfamily.</text>
</comment>
<dbReference type="RefSeq" id="XP_002502109.1">
    <property type="nucleotide sequence ID" value="XM_002502063.1"/>
</dbReference>
<dbReference type="GO" id="GO:0005634">
    <property type="term" value="C:nucleus"/>
    <property type="evidence" value="ECO:0007669"/>
    <property type="project" value="TreeGrafter"/>
</dbReference>
<evidence type="ECO:0000259" key="14">
    <source>
        <dbReference type="PROSITE" id="PS51217"/>
    </source>
</evidence>
<dbReference type="EMBL" id="CP001326">
    <property type="protein sequence ID" value="ACO63367.1"/>
    <property type="molecule type" value="Genomic_DNA"/>
</dbReference>
<dbReference type="GO" id="GO:0016787">
    <property type="term" value="F:hydrolase activity"/>
    <property type="evidence" value="ECO:0007669"/>
    <property type="project" value="UniProtKB-UniRule"/>
</dbReference>
<evidence type="ECO:0000256" key="7">
    <source>
        <dbReference type="ARBA" id="ARBA00023235"/>
    </source>
</evidence>
<feature type="region of interest" description="Disordered" evidence="12">
    <location>
        <begin position="611"/>
        <end position="633"/>
    </location>
</feature>
<dbReference type="SUPFAM" id="SSF52540">
    <property type="entry name" value="P-loop containing nucleoside triphosphate hydrolases"/>
    <property type="match status" value="1"/>
</dbReference>
<evidence type="ECO:0000256" key="12">
    <source>
        <dbReference type="SAM" id="MobiDB-lite"/>
    </source>
</evidence>
<keyword evidence="6" id="KW-0238">DNA-binding</keyword>
<evidence type="ECO:0000256" key="9">
    <source>
        <dbReference type="ARBA" id="ARBA00034808"/>
    </source>
</evidence>
<dbReference type="GO" id="GO:0000725">
    <property type="term" value="P:recombinational repair"/>
    <property type="evidence" value="ECO:0007669"/>
    <property type="project" value="TreeGrafter"/>
</dbReference>
<evidence type="ECO:0000256" key="2">
    <source>
        <dbReference type="ARBA" id="ARBA00022741"/>
    </source>
</evidence>
<dbReference type="PROSITE" id="PS51217">
    <property type="entry name" value="UVRD_HELICASE_CTER"/>
    <property type="match status" value="1"/>
</dbReference>
<dbReference type="PROSITE" id="PS51198">
    <property type="entry name" value="UVRD_HELICASE_ATP_BIND"/>
    <property type="match status" value="1"/>
</dbReference>
<evidence type="ECO:0000256" key="10">
    <source>
        <dbReference type="ARBA" id="ARBA00048988"/>
    </source>
</evidence>
<dbReference type="InterPro" id="IPR013986">
    <property type="entry name" value="DExx_box_DNA_helicase_dom_sf"/>
</dbReference>